<dbReference type="EMBL" id="AM902716">
    <property type="protein sequence ID" value="CAP45184.1"/>
    <property type="molecule type" value="Genomic_DNA"/>
</dbReference>
<keyword evidence="4" id="KW-1185">Reference proteome</keyword>
<dbReference type="STRING" id="94624.Bpet4832"/>
<dbReference type="InterPro" id="IPR050194">
    <property type="entry name" value="Glycosyltransferase_grp1"/>
</dbReference>
<organism evidence="3 4">
    <name type="scientific">Bordetella petrii (strain ATCC BAA-461 / DSM 12804 / CCUG 43448 / CIP 107267 / Se-1111R)</name>
    <dbReference type="NCBI Taxonomy" id="340100"/>
    <lineage>
        <taxon>Bacteria</taxon>
        <taxon>Pseudomonadati</taxon>
        <taxon>Pseudomonadota</taxon>
        <taxon>Betaproteobacteria</taxon>
        <taxon>Burkholderiales</taxon>
        <taxon>Alcaligenaceae</taxon>
        <taxon>Bordetella</taxon>
    </lineage>
</organism>
<dbReference type="KEGG" id="bpt:Bpet4832"/>
<keyword evidence="3" id="KW-0328">Glycosyltransferase</keyword>
<proteinExistence type="predicted"/>
<dbReference type="eggNOG" id="COG0438">
    <property type="taxonomic scope" value="Bacteria"/>
</dbReference>
<dbReference type="InterPro" id="IPR028098">
    <property type="entry name" value="Glyco_trans_4-like_N"/>
</dbReference>
<dbReference type="Gene3D" id="3.40.50.2000">
    <property type="entry name" value="Glycogen Phosphorylase B"/>
    <property type="match status" value="2"/>
</dbReference>
<name>A9IHB9_BORPD</name>
<dbReference type="PANTHER" id="PTHR45947">
    <property type="entry name" value="SULFOQUINOVOSYL TRANSFERASE SQD2"/>
    <property type="match status" value="1"/>
</dbReference>
<dbReference type="AlphaFoldDB" id="A9IHB9"/>
<evidence type="ECO:0000259" key="2">
    <source>
        <dbReference type="Pfam" id="PF13439"/>
    </source>
</evidence>
<gene>
    <name evidence="3" type="ordered locus">Bpet4832</name>
</gene>
<feature type="domain" description="Glycosyl transferase family 1" evidence="1">
    <location>
        <begin position="225"/>
        <end position="389"/>
    </location>
</feature>
<evidence type="ECO:0000313" key="4">
    <source>
        <dbReference type="Proteomes" id="UP000001225"/>
    </source>
</evidence>
<evidence type="ECO:0000259" key="1">
    <source>
        <dbReference type="Pfam" id="PF00534"/>
    </source>
</evidence>
<dbReference type="GO" id="GO:0016757">
    <property type="term" value="F:glycosyltransferase activity"/>
    <property type="evidence" value="ECO:0007669"/>
    <property type="project" value="UniProtKB-KW"/>
</dbReference>
<evidence type="ECO:0000313" key="3">
    <source>
        <dbReference type="EMBL" id="CAP45184.1"/>
    </source>
</evidence>
<keyword evidence="3" id="KW-0808">Transferase</keyword>
<dbReference type="Pfam" id="PF00534">
    <property type="entry name" value="Glycos_transf_1"/>
    <property type="match status" value="1"/>
</dbReference>
<protein>
    <submittedName>
        <fullName evidence="3">Glycosyltransferase</fullName>
        <ecNumber evidence="3">2.4.1.-</ecNumber>
    </submittedName>
</protein>
<reference evidence="3 4" key="1">
    <citation type="journal article" date="2008" name="BMC Genomics">
        <title>The missing link: Bordetella petrii is endowed with both the metabolic versatility of environmental bacteria and virulence traits of pathogenic Bordetellae.</title>
        <authorList>
            <person name="Gross R."/>
            <person name="Guzman C.A."/>
            <person name="Sebaihia M."/>
            <person name="Martins Dos Santos V.A."/>
            <person name="Pieper D.H."/>
            <person name="Koebnik R."/>
            <person name="Lechner M."/>
            <person name="Bartels D."/>
            <person name="Buhrmester J."/>
            <person name="Choudhuri J.V."/>
            <person name="Ebensen T."/>
            <person name="Gaigalat L."/>
            <person name="Herrmann S."/>
            <person name="Khachane A.N."/>
            <person name="Larisch C."/>
            <person name="Link S."/>
            <person name="Linke B."/>
            <person name="Meyer F."/>
            <person name="Mormann S."/>
            <person name="Nakunst D."/>
            <person name="Rueckert C."/>
            <person name="Schneiker-Bekel S."/>
            <person name="Schulze K."/>
            <person name="Vorhoelter F.J."/>
            <person name="Yevsa T."/>
            <person name="Engle J.T."/>
            <person name="Goldman W.E."/>
            <person name="Puehler A."/>
            <person name="Goebel U.B."/>
            <person name="Goesmann A."/>
            <person name="Bloecker H."/>
            <person name="Kaiser O."/>
            <person name="Martinez-Arias R."/>
        </authorList>
    </citation>
    <scope>NUCLEOTIDE SEQUENCE [LARGE SCALE GENOMIC DNA]</scope>
    <source>
        <strain evidence="4">ATCC BAA-461 / DSM 12804 / CCUG 43448 / CIP 107267 / Se-1111R</strain>
    </source>
</reference>
<dbReference type="InterPro" id="IPR001296">
    <property type="entry name" value="Glyco_trans_1"/>
</dbReference>
<dbReference type="CDD" id="cd03794">
    <property type="entry name" value="GT4_WbuB-like"/>
    <property type="match status" value="1"/>
</dbReference>
<sequence length="421" mass="47547">MSNSLRIGMVLDTAGRTFPPDIRVEKEAKALDQAGHQVSILTLCDDSDAPERSLLEGTKSVTVFRKKVNIRRGRLVQLFCAVSMRFPWWDSVLRDFIRTENPQVLHVHDLLMVPTVLKIAKEFGLPVVADLHENLPAAHRAYRSQYSTLLRWYQGLKWNYALMKLHEARALRQCARILIVVPEAKERLLQYGIPEERIEVVSNTEDRTTFAFDPASADECITDQYKGDWVASYIGGIGPHRGLDTVLGALPEILSRVPKFKLLIVGASDRVRQVIEAHAKRLQVSDAVDVVGWQPFSRVNSYVMASNVCLVPHRNFEHTQTTVPHKLFQYMICAKPVLVSSCRPLARIVEDSGAGRIFEADNAHSLAKEMIWMYENPTACESMGRAGQEAALGKFSWHHDAARLCAMYAYFDSEARQFSPN</sequence>
<dbReference type="EC" id="2.4.1.-" evidence="3"/>
<accession>A9IHB9</accession>
<dbReference type="PANTHER" id="PTHR45947:SF3">
    <property type="entry name" value="SULFOQUINOVOSYL TRANSFERASE SQD2"/>
    <property type="match status" value="1"/>
</dbReference>
<dbReference type="SUPFAM" id="SSF53756">
    <property type="entry name" value="UDP-Glycosyltransferase/glycogen phosphorylase"/>
    <property type="match status" value="1"/>
</dbReference>
<feature type="domain" description="Glycosyltransferase subfamily 4-like N-terminal" evidence="2">
    <location>
        <begin position="27"/>
        <end position="203"/>
    </location>
</feature>
<dbReference type="Pfam" id="PF13439">
    <property type="entry name" value="Glyco_transf_4"/>
    <property type="match status" value="1"/>
</dbReference>
<dbReference type="Proteomes" id="UP000001225">
    <property type="component" value="Chromosome"/>
</dbReference>